<feature type="compositionally biased region" description="Acidic residues" evidence="1">
    <location>
        <begin position="376"/>
        <end position="387"/>
    </location>
</feature>
<feature type="compositionally biased region" description="Polar residues" evidence="1">
    <location>
        <begin position="399"/>
        <end position="409"/>
    </location>
</feature>
<feature type="compositionally biased region" description="Low complexity" evidence="1">
    <location>
        <begin position="214"/>
        <end position="223"/>
    </location>
</feature>
<evidence type="ECO:0000313" key="2">
    <source>
        <dbReference type="EMBL" id="KAK3244355.1"/>
    </source>
</evidence>
<evidence type="ECO:0008006" key="4">
    <source>
        <dbReference type="Google" id="ProtNLM"/>
    </source>
</evidence>
<feature type="region of interest" description="Disordered" evidence="1">
    <location>
        <begin position="143"/>
        <end position="169"/>
    </location>
</feature>
<keyword evidence="3" id="KW-1185">Reference proteome</keyword>
<dbReference type="Proteomes" id="UP001190700">
    <property type="component" value="Unassembled WGS sequence"/>
</dbReference>
<feature type="region of interest" description="Disordered" evidence="1">
    <location>
        <begin position="550"/>
        <end position="576"/>
    </location>
</feature>
<evidence type="ECO:0000256" key="1">
    <source>
        <dbReference type="SAM" id="MobiDB-lite"/>
    </source>
</evidence>
<dbReference type="AlphaFoldDB" id="A0AAE0BYT6"/>
<feature type="compositionally biased region" description="Acidic residues" evidence="1">
    <location>
        <begin position="560"/>
        <end position="573"/>
    </location>
</feature>
<feature type="compositionally biased region" description="Polar residues" evidence="1">
    <location>
        <begin position="254"/>
        <end position="265"/>
    </location>
</feature>
<dbReference type="EMBL" id="LGRX02031946">
    <property type="protein sequence ID" value="KAK3244355.1"/>
    <property type="molecule type" value="Genomic_DNA"/>
</dbReference>
<evidence type="ECO:0000313" key="3">
    <source>
        <dbReference type="Proteomes" id="UP001190700"/>
    </source>
</evidence>
<sequence>MRSSFEASKSVRRSKTSSDRPRSCGGVEIPVTATMEVLPPEPGSAASLRPGSADEAPTAQASKTKGKPSGGIGSAPRLPHAKGREKLSKCNSETSIRLSSTVLRHSSAEAEQPVFLTGVTAGMESEDPEVLAAIADAEAEMQRDAGGAAHIPSDGEWYPALSSSGGPAAAGTVKILRSDAAAKPAAVRYSAGSSQDTSSGRASRRSASRERASMRASASFAAAPQLQEPGQGRYAAASSSVGSEVDASLRDSITLGQPGQVSLTESDLGGPVAHGQPCQVSLTESDLGGPVAHGQPCQVSLTESDLGGPVAHGQPCQVSLSRDDSASGSAVARGGRGANGPEDSDELNPVQSHESEDVMNVLKGALERSRLAQVESSEDSSEEEGEDERLLRGSLALNPMQSPESSAASIGNPPAASAGADEMEISAENPLMASIPSLVRLQAAASGEGERDAAAWEVGSESWKQAEGAGWDEESERDSEMLDAMPVLQAEQQERRRALEGHVARLQEVKDEEGEQLVLFPSDFSALVQSLFQNKVGQDRTEGLDAEKRTLKGKQQAAPEEGDEEGDVEEEDAELRSGREKILKLDRILSKKTEKAEVRRFLPVCLSSGFGAESMGSMCCRLRALCCCYCANTAASEGSADDTGHRMTVSKGSLRMMGHGT</sequence>
<proteinExistence type="predicted"/>
<name>A0AAE0BYT6_9CHLO</name>
<protein>
    <recommendedName>
        <fullName evidence="4">Fibrous sheath-interacting protein 1</fullName>
    </recommendedName>
</protein>
<organism evidence="2 3">
    <name type="scientific">Cymbomonas tetramitiformis</name>
    <dbReference type="NCBI Taxonomy" id="36881"/>
    <lineage>
        <taxon>Eukaryota</taxon>
        <taxon>Viridiplantae</taxon>
        <taxon>Chlorophyta</taxon>
        <taxon>Pyramimonadophyceae</taxon>
        <taxon>Pyramimonadales</taxon>
        <taxon>Pyramimonadaceae</taxon>
        <taxon>Cymbomonas</taxon>
    </lineage>
</organism>
<feature type="region of interest" description="Disordered" evidence="1">
    <location>
        <begin position="1"/>
        <end position="93"/>
    </location>
</feature>
<feature type="region of interest" description="Disordered" evidence="1">
    <location>
        <begin position="443"/>
        <end position="484"/>
    </location>
</feature>
<reference evidence="2 3" key="1">
    <citation type="journal article" date="2015" name="Genome Biol. Evol.">
        <title>Comparative Genomics of a Bacterivorous Green Alga Reveals Evolutionary Causalities and Consequences of Phago-Mixotrophic Mode of Nutrition.</title>
        <authorList>
            <person name="Burns J.A."/>
            <person name="Paasch A."/>
            <person name="Narechania A."/>
            <person name="Kim E."/>
        </authorList>
    </citation>
    <scope>NUCLEOTIDE SEQUENCE [LARGE SCALE GENOMIC DNA]</scope>
    <source>
        <strain evidence="2 3">PLY_AMNH</strain>
    </source>
</reference>
<gene>
    <name evidence="2" type="ORF">CYMTET_46027</name>
</gene>
<comment type="caution">
    <text evidence="2">The sequence shown here is derived from an EMBL/GenBank/DDBJ whole genome shotgun (WGS) entry which is preliminary data.</text>
</comment>
<feature type="region of interest" description="Disordered" evidence="1">
    <location>
        <begin position="185"/>
        <end position="424"/>
    </location>
</feature>
<accession>A0AAE0BYT6</accession>